<gene>
    <name evidence="1" type="ORF">ACH5RR_015326</name>
</gene>
<keyword evidence="2" id="KW-1185">Reference proteome</keyword>
<protein>
    <submittedName>
        <fullName evidence="1">Uncharacterized protein</fullName>
    </submittedName>
</protein>
<dbReference type="Proteomes" id="UP001630127">
    <property type="component" value="Unassembled WGS sequence"/>
</dbReference>
<accession>A0ABD2ZST5</accession>
<organism evidence="1 2">
    <name type="scientific">Cinchona calisaya</name>
    <dbReference type="NCBI Taxonomy" id="153742"/>
    <lineage>
        <taxon>Eukaryota</taxon>
        <taxon>Viridiplantae</taxon>
        <taxon>Streptophyta</taxon>
        <taxon>Embryophyta</taxon>
        <taxon>Tracheophyta</taxon>
        <taxon>Spermatophyta</taxon>
        <taxon>Magnoliopsida</taxon>
        <taxon>eudicotyledons</taxon>
        <taxon>Gunneridae</taxon>
        <taxon>Pentapetalae</taxon>
        <taxon>asterids</taxon>
        <taxon>lamiids</taxon>
        <taxon>Gentianales</taxon>
        <taxon>Rubiaceae</taxon>
        <taxon>Cinchonoideae</taxon>
        <taxon>Cinchoneae</taxon>
        <taxon>Cinchona</taxon>
    </lineage>
</organism>
<sequence length="142" mass="15834">MMADITVGHIKKLNNHNFSTWQSCMEPSLECHDLLEYVTGNDATPPPGADATTLRKWKIHIQEPETRISCAVTEEKTALFAKKANQVDFRKVWIVSSGTGNHMTSDKEKLHSTTEYMGGLVVVTIDNTKLPIKHIGDTVIMP</sequence>
<dbReference type="EMBL" id="JBJUIK010000007">
    <property type="protein sequence ID" value="KAL3522492.1"/>
    <property type="molecule type" value="Genomic_DNA"/>
</dbReference>
<comment type="caution">
    <text evidence="1">The sequence shown here is derived from an EMBL/GenBank/DDBJ whole genome shotgun (WGS) entry which is preliminary data.</text>
</comment>
<proteinExistence type="predicted"/>
<name>A0ABD2ZST5_9GENT</name>
<dbReference type="AlphaFoldDB" id="A0ABD2ZST5"/>
<reference evidence="1 2" key="1">
    <citation type="submission" date="2024-11" db="EMBL/GenBank/DDBJ databases">
        <title>A near-complete genome assembly of Cinchona calisaya.</title>
        <authorList>
            <person name="Lian D.C."/>
            <person name="Zhao X.W."/>
            <person name="Wei L."/>
        </authorList>
    </citation>
    <scope>NUCLEOTIDE SEQUENCE [LARGE SCALE GENOMIC DNA]</scope>
    <source>
        <tissue evidence="1">Nenye</tissue>
    </source>
</reference>
<evidence type="ECO:0000313" key="2">
    <source>
        <dbReference type="Proteomes" id="UP001630127"/>
    </source>
</evidence>
<evidence type="ECO:0000313" key="1">
    <source>
        <dbReference type="EMBL" id="KAL3522492.1"/>
    </source>
</evidence>